<dbReference type="PANTHER" id="PTHR45712">
    <property type="entry name" value="AGAP008170-PA"/>
    <property type="match status" value="1"/>
</dbReference>
<evidence type="ECO:0000313" key="7">
    <source>
        <dbReference type="Ensembl" id="ENSNMLP00000015665.1"/>
    </source>
</evidence>
<dbReference type="Ensembl" id="ENSNMLT00000017612.1">
    <property type="protein sequence ID" value="ENSNMLP00000015665.1"/>
    <property type="gene ID" value="ENSNMLG00000010124.1"/>
</dbReference>
<dbReference type="InterPro" id="IPR001611">
    <property type="entry name" value="Leu-rich_rpt"/>
</dbReference>
<dbReference type="SMART" id="SM00013">
    <property type="entry name" value="LRRNT"/>
    <property type="match status" value="1"/>
</dbReference>
<sequence>MVVWKLPWTSALGALLLVLAVLCQDPESADEEPSPTSQTVKCPLHCKCPSDSTVNCASAELTEFPSGLSDGIQMLSLENNMIREITVEHVSHLYLLETLNLQNNGLSSDDLEDEALEMLEQLAFLYMAYNNLTSAPKALPHSLVNADFSSNELTRVYPYTFGYKPKLRSVYLHNNKLTDSGLPEHMFNTSNSLELLTMSSNLLKEVPRNLPSSLHRLHLKNNKLKRLPAGAFKNLSDLRELHLQDNQLNSQDIEQGAFSDLSSLEYLDLSNNNLSVVPSGLPKTLLLLHLERNCIQSIPADSLNLLRNLEYLLIHNNKLRSRTIHPAAFQGLKKLHTLHMYNNLLERVPRGMPRRAKTLMLLHNSISEIGRNDLALLHTLTELNLSYNRLSSGRLHPEAFRKLRRLQTLDLSGNNLDTLPVGLPRSLQVLEVKNNHLRSIPAGALTGMDQLTRLVLSNNQLKLNSAYQGAWLELSSLSTLDLSENLLSHIPPDLPESLQFLHLQNNRISSVSASAFDGTPNLQGLYLRFNRLTVASVDESAFALLPALDIELDFELPFRQTETAHLQEDEEEL</sequence>
<dbReference type="Gene3D" id="3.80.10.10">
    <property type="entry name" value="Ribonuclease Inhibitor"/>
    <property type="match status" value="7"/>
</dbReference>
<keyword evidence="2 5" id="KW-0732">Signal</keyword>
<dbReference type="InterPro" id="IPR003591">
    <property type="entry name" value="Leu-rich_rpt_typical-subtyp"/>
</dbReference>
<keyword evidence="8" id="KW-1185">Reference proteome</keyword>
<dbReference type="GO" id="GO:0005615">
    <property type="term" value="C:extracellular space"/>
    <property type="evidence" value="ECO:0007669"/>
    <property type="project" value="TreeGrafter"/>
</dbReference>
<dbReference type="Proteomes" id="UP000694523">
    <property type="component" value="Unplaced"/>
</dbReference>
<dbReference type="InterPro" id="IPR050333">
    <property type="entry name" value="SLRP"/>
</dbReference>
<dbReference type="SMART" id="SM00369">
    <property type="entry name" value="LRR_TYP"/>
    <property type="match status" value="17"/>
</dbReference>
<evidence type="ECO:0000256" key="4">
    <source>
        <dbReference type="ARBA" id="ARBA00023180"/>
    </source>
</evidence>
<dbReference type="SUPFAM" id="SSF52058">
    <property type="entry name" value="L domain-like"/>
    <property type="match status" value="2"/>
</dbReference>
<evidence type="ECO:0000256" key="2">
    <source>
        <dbReference type="ARBA" id="ARBA00022729"/>
    </source>
</evidence>
<name>A0A8C6T4G2_9GOBI</name>
<keyword evidence="3" id="KW-0677">Repeat</keyword>
<dbReference type="SMART" id="SM00364">
    <property type="entry name" value="LRR_BAC"/>
    <property type="match status" value="10"/>
</dbReference>
<dbReference type="PROSITE" id="PS51450">
    <property type="entry name" value="LRR"/>
    <property type="match status" value="3"/>
</dbReference>
<reference evidence="7" key="2">
    <citation type="submission" date="2025-09" db="UniProtKB">
        <authorList>
            <consortium name="Ensembl"/>
        </authorList>
    </citation>
    <scope>IDENTIFICATION</scope>
</reference>
<dbReference type="Pfam" id="PF13855">
    <property type="entry name" value="LRR_8"/>
    <property type="match status" value="4"/>
</dbReference>
<protein>
    <recommendedName>
        <fullName evidence="6">LRRNT domain-containing protein</fullName>
    </recommendedName>
</protein>
<evidence type="ECO:0000256" key="3">
    <source>
        <dbReference type="ARBA" id="ARBA00022737"/>
    </source>
</evidence>
<evidence type="ECO:0000259" key="6">
    <source>
        <dbReference type="SMART" id="SM00013"/>
    </source>
</evidence>
<keyword evidence="1" id="KW-0433">Leucine-rich repeat</keyword>
<dbReference type="FunFam" id="3.80.10.10:FF:001164">
    <property type="entry name" value="GH01279p"/>
    <property type="match status" value="1"/>
</dbReference>
<keyword evidence="4" id="KW-0325">Glycoprotein</keyword>
<dbReference type="AlphaFoldDB" id="A0A8C6T4G2"/>
<feature type="chain" id="PRO_5034316137" description="LRRNT domain-containing protein" evidence="5">
    <location>
        <begin position="24"/>
        <end position="573"/>
    </location>
</feature>
<feature type="signal peptide" evidence="5">
    <location>
        <begin position="1"/>
        <end position="23"/>
    </location>
</feature>
<dbReference type="InterPro" id="IPR000372">
    <property type="entry name" value="LRRNT"/>
</dbReference>
<dbReference type="PRINTS" id="PR00019">
    <property type="entry name" value="LEURICHRPT"/>
</dbReference>
<organism evidence="7 8">
    <name type="scientific">Neogobius melanostomus</name>
    <name type="common">round goby</name>
    <dbReference type="NCBI Taxonomy" id="47308"/>
    <lineage>
        <taxon>Eukaryota</taxon>
        <taxon>Metazoa</taxon>
        <taxon>Chordata</taxon>
        <taxon>Craniata</taxon>
        <taxon>Vertebrata</taxon>
        <taxon>Euteleostomi</taxon>
        <taxon>Actinopterygii</taxon>
        <taxon>Neopterygii</taxon>
        <taxon>Teleostei</taxon>
        <taxon>Neoteleostei</taxon>
        <taxon>Acanthomorphata</taxon>
        <taxon>Gobiaria</taxon>
        <taxon>Gobiiformes</taxon>
        <taxon>Gobioidei</taxon>
        <taxon>Gobiidae</taxon>
        <taxon>Benthophilinae</taxon>
        <taxon>Neogobiini</taxon>
        <taxon>Neogobius</taxon>
    </lineage>
</organism>
<feature type="domain" description="LRRNT" evidence="6">
    <location>
        <begin position="41"/>
        <end position="74"/>
    </location>
</feature>
<dbReference type="InterPro" id="IPR032675">
    <property type="entry name" value="LRR_dom_sf"/>
</dbReference>
<evidence type="ECO:0000256" key="5">
    <source>
        <dbReference type="SAM" id="SignalP"/>
    </source>
</evidence>
<evidence type="ECO:0000313" key="8">
    <source>
        <dbReference type="Proteomes" id="UP000694523"/>
    </source>
</evidence>
<accession>A0A8C6T4G2</accession>
<dbReference type="PANTHER" id="PTHR45712:SF20">
    <property type="entry name" value="PODOCAN"/>
    <property type="match status" value="1"/>
</dbReference>
<reference evidence="7" key="1">
    <citation type="submission" date="2025-08" db="UniProtKB">
        <authorList>
            <consortium name="Ensembl"/>
        </authorList>
    </citation>
    <scope>IDENTIFICATION</scope>
</reference>
<proteinExistence type="predicted"/>
<evidence type="ECO:0000256" key="1">
    <source>
        <dbReference type="ARBA" id="ARBA00022614"/>
    </source>
</evidence>